<keyword evidence="2" id="KW-1185">Reference proteome</keyword>
<dbReference type="PATRIC" id="fig|1341181.4.peg.1341"/>
<dbReference type="AlphaFoldDB" id="V6SRF9"/>
<name>V6SRF9_9FLAO</name>
<evidence type="ECO:0000313" key="2">
    <source>
        <dbReference type="Proteomes" id="UP000018004"/>
    </source>
</evidence>
<dbReference type="Proteomes" id="UP000018004">
    <property type="component" value="Unassembled WGS sequence"/>
</dbReference>
<reference evidence="1 2" key="1">
    <citation type="submission" date="2013-08" db="EMBL/GenBank/DDBJ databases">
        <title>Flavobacterium limnosediminis JC2902 genome sequencing.</title>
        <authorList>
            <person name="Lee K."/>
            <person name="Yi H."/>
            <person name="Park S."/>
            <person name="Chun J."/>
        </authorList>
    </citation>
    <scope>NUCLEOTIDE SEQUENCE [LARGE SCALE GENOMIC DNA]</scope>
    <source>
        <strain evidence="1 2">JC2902</strain>
    </source>
</reference>
<organism evidence="1 2">
    <name type="scientific">Flavobacterium limnosediminis JC2902</name>
    <dbReference type="NCBI Taxonomy" id="1341181"/>
    <lineage>
        <taxon>Bacteria</taxon>
        <taxon>Pseudomonadati</taxon>
        <taxon>Bacteroidota</taxon>
        <taxon>Flavobacteriia</taxon>
        <taxon>Flavobacteriales</taxon>
        <taxon>Flavobacteriaceae</taxon>
        <taxon>Flavobacterium</taxon>
    </lineage>
</organism>
<evidence type="ECO:0000313" key="1">
    <source>
        <dbReference type="EMBL" id="ESU28767.1"/>
    </source>
</evidence>
<comment type="caution">
    <text evidence="1">The sequence shown here is derived from an EMBL/GenBank/DDBJ whole genome shotgun (WGS) entry which is preliminary data.</text>
</comment>
<accession>V6SRF9</accession>
<dbReference type="STRING" id="1341181.FLJC2902T_13630"/>
<sequence>MKMIFYSVKKILSLIKTHQNKYFQVFHFFINNLKKTVIL</sequence>
<protein>
    <submittedName>
        <fullName evidence="1">Uncharacterized protein</fullName>
    </submittedName>
</protein>
<dbReference type="EMBL" id="AVGG01000005">
    <property type="protein sequence ID" value="ESU28767.1"/>
    <property type="molecule type" value="Genomic_DNA"/>
</dbReference>
<gene>
    <name evidence="1" type="ORF">FLJC2902T_13630</name>
</gene>
<proteinExistence type="predicted"/>